<sequence>MTVLIRLCCTKSNTLSRKQSWDELTSMWKTSFPYSPVCYRGHQPPLALTSPLLETLRNPPKFPPGTFPDMAFCPPREHGLDVLEAGVQLPRMLALWRVPESRHGARNPSTSLRRQDHWLVFEDDEPKAQKEQGIKPKVSCQFHSGA</sequence>
<accession>A0A1I9GA70</accession>
<dbReference type="AlphaFoldDB" id="A0A1I9GA70"/>
<protein>
    <submittedName>
        <fullName evidence="2">Bm11874</fullName>
    </submittedName>
</protein>
<dbReference type="EMBL" id="LN860601">
    <property type="protein sequence ID" value="CDQ07557.1"/>
    <property type="molecule type" value="Genomic_DNA"/>
</dbReference>
<proteinExistence type="predicted"/>
<evidence type="ECO:0000313" key="2">
    <source>
        <dbReference type="EMBL" id="CDQ07557.1"/>
    </source>
</evidence>
<feature type="region of interest" description="Disordered" evidence="1">
    <location>
        <begin position="123"/>
        <end position="146"/>
    </location>
</feature>
<feature type="non-terminal residue" evidence="2">
    <location>
        <position position="146"/>
    </location>
</feature>
<gene>
    <name evidence="2" type="primary">Bm11874</name>
    <name evidence="2" type="ORF">BM_Bm11874</name>
</gene>
<organism evidence="2">
    <name type="scientific">Brugia malayi</name>
    <name type="common">Filarial nematode worm</name>
    <dbReference type="NCBI Taxonomy" id="6279"/>
    <lineage>
        <taxon>Eukaryota</taxon>
        <taxon>Metazoa</taxon>
        <taxon>Ecdysozoa</taxon>
        <taxon>Nematoda</taxon>
        <taxon>Chromadorea</taxon>
        <taxon>Rhabditida</taxon>
        <taxon>Spirurina</taxon>
        <taxon>Spiruromorpha</taxon>
        <taxon>Filarioidea</taxon>
        <taxon>Onchocercidae</taxon>
        <taxon>Brugia</taxon>
    </lineage>
</organism>
<evidence type="ECO:0000256" key="1">
    <source>
        <dbReference type="SAM" id="MobiDB-lite"/>
    </source>
</evidence>
<name>A0A1I9GA70_BRUMA</name>
<feature type="compositionally biased region" description="Basic and acidic residues" evidence="1">
    <location>
        <begin position="123"/>
        <end position="134"/>
    </location>
</feature>
<reference evidence="2" key="2">
    <citation type="submission" date="2012-12" db="EMBL/GenBank/DDBJ databases">
        <authorList>
            <consortium name="WormBase Consortium"/>
            <person name="Ghedin E."/>
            <person name="Paulini M."/>
        </authorList>
    </citation>
    <scope>NUCLEOTIDE SEQUENCE</scope>
    <source>
        <strain evidence="2">FR3</strain>
    </source>
</reference>
<reference evidence="2" key="1">
    <citation type="journal article" date="2007" name="Science">
        <title>Draft genome of the filarial nematode parasite Brugia malayi.</title>
        <authorList>
            <person name="Ghedin E."/>
            <person name="Wang S."/>
            <person name="Spiro D."/>
            <person name="Caler E."/>
            <person name="Zhao Q."/>
            <person name="Crabtree J."/>
            <person name="Allen J.E."/>
            <person name="Delcher A.L."/>
            <person name="Guiliano D.B."/>
            <person name="Miranda-Saavedra D."/>
            <person name="Angiuoli S.V."/>
            <person name="Creasy T."/>
            <person name="Amedeo P."/>
            <person name="Haas B."/>
            <person name="El-Sayed N.M."/>
            <person name="Wortman J.R."/>
            <person name="Feldblyum T."/>
            <person name="Tallon L."/>
            <person name="Schatz M."/>
            <person name="Shumway M."/>
            <person name="Koo H."/>
            <person name="Salzberg S.L."/>
            <person name="Schobel S."/>
            <person name="Pertea M."/>
            <person name="Pop M."/>
            <person name="White O."/>
            <person name="Barton G.J."/>
            <person name="Carlow C.K."/>
            <person name="Crawford M.J."/>
            <person name="Daub J."/>
            <person name="Dimmic M.W."/>
            <person name="Estes C.F."/>
            <person name="Foster J.M."/>
            <person name="Ganatra M."/>
            <person name="Gregory W.F."/>
            <person name="Johnson N.M."/>
            <person name="Jin J."/>
            <person name="Komuniecki R."/>
            <person name="Korf I."/>
            <person name="Kumar S."/>
            <person name="Laney S."/>
            <person name="Li B.W."/>
            <person name="Li W."/>
            <person name="Lindblom T.H."/>
            <person name="Lustigman S."/>
            <person name="Ma D."/>
            <person name="Maina C.V."/>
            <person name="Martin D.M."/>
            <person name="McCarter J.P."/>
            <person name="McReynolds L."/>
            <person name="Mitreva M."/>
            <person name="Nutman T.B."/>
            <person name="Parkinson J."/>
            <person name="Peregrin-Alvarez J.M."/>
            <person name="Poole C."/>
            <person name="Ren Q."/>
            <person name="Saunders L."/>
            <person name="Sluder A.E."/>
            <person name="Smith K."/>
            <person name="Stanke M."/>
            <person name="Unnasch T.R."/>
            <person name="Ware J."/>
            <person name="Wei A.D."/>
            <person name="Weil G."/>
            <person name="Williams D.J."/>
            <person name="Zhang Y."/>
            <person name="Williams S.A."/>
            <person name="Fraser-Liggett C."/>
            <person name="Slatko B."/>
            <person name="Blaxter M.L."/>
            <person name="Scott A.L."/>
        </authorList>
    </citation>
    <scope>NUCLEOTIDE SEQUENCE</scope>
    <source>
        <strain evidence="2">FR3</strain>
    </source>
</reference>